<protein>
    <submittedName>
        <fullName evidence="6">Oxidoreductase, short-chain dehydrogenase/reductase family</fullName>
    </submittedName>
</protein>
<dbReference type="InterPro" id="IPR020904">
    <property type="entry name" value="Sc_DH/Rdtase_CS"/>
</dbReference>
<evidence type="ECO:0000256" key="4">
    <source>
        <dbReference type="PIRSR" id="PIRSR611284-2"/>
    </source>
</evidence>
<gene>
    <name evidence="6" type="ORF">Sv326_0003</name>
</gene>
<comment type="similarity">
    <text evidence="1">Belongs to the short-chain dehydrogenases/reductases (SDR) family.</text>
</comment>
<evidence type="ECO:0000256" key="2">
    <source>
        <dbReference type="ARBA" id="ARBA00023002"/>
    </source>
</evidence>
<dbReference type="SUPFAM" id="SSF51735">
    <property type="entry name" value="NAD(P)-binding Rossmann-fold domains"/>
    <property type="match status" value="1"/>
</dbReference>
<dbReference type="GO" id="GO:0051287">
    <property type="term" value="F:NAD binding"/>
    <property type="evidence" value="ECO:0007669"/>
    <property type="project" value="InterPro"/>
</dbReference>
<sequence>MNEKKVALVTGSSSGIGRAIAFELAKRNIDVAVNSNEDTKAGIETAEEIKKLGARSIYCQCDITDFESVKKMFEKIIEEFGRIDILINNAGITIDKKLENMTPEQWERVMKVNLTGVFNCTKNAIPLMKKRGGGRIVNISSVIGEMGNIGQANYAASKAGVISFTKSVAKECAHDNILINAVAPGFIRTRMVDKVPKNILERIIGEIPLRRLGEPHEVAKLVYFLVSDDASYITGQVFNVNGGLYM</sequence>
<proteinExistence type="inferred from homology"/>
<dbReference type="PANTHER" id="PTHR42879">
    <property type="entry name" value="3-OXOACYL-(ACYL-CARRIER-PROTEIN) REDUCTASE"/>
    <property type="match status" value="1"/>
</dbReference>
<dbReference type="PROSITE" id="PS00061">
    <property type="entry name" value="ADH_SHORT"/>
    <property type="match status" value="1"/>
</dbReference>
<dbReference type="Pfam" id="PF13561">
    <property type="entry name" value="adh_short_C2"/>
    <property type="match status" value="1"/>
</dbReference>
<evidence type="ECO:0000256" key="3">
    <source>
        <dbReference type="PIRSR" id="PIRSR611284-1"/>
    </source>
</evidence>
<name>A0A7D6BLC1_FERL1</name>
<dbReference type="InterPro" id="IPR057326">
    <property type="entry name" value="KR_dom"/>
</dbReference>
<dbReference type="NCBIfam" id="NF009466">
    <property type="entry name" value="PRK12826.1-2"/>
    <property type="match status" value="1"/>
</dbReference>
<accession>A0A7D6BLC1</accession>
<dbReference type="CDD" id="cd05333">
    <property type="entry name" value="BKR_SDR_c"/>
    <property type="match status" value="1"/>
</dbReference>
<dbReference type="AlphaFoldDB" id="A0A7D6BLC1"/>
<organism evidence="6 7">
    <name type="scientific">Fermentimicrarchaeum limneticum</name>
    <dbReference type="NCBI Taxonomy" id="2795018"/>
    <lineage>
        <taxon>Archaea</taxon>
        <taxon>Candidatus Micrarchaeota</taxon>
        <taxon>Candidatus Fermentimicrarchaeales</taxon>
        <taxon>Candidatus Fermentimicrarchaeaceae</taxon>
        <taxon>Candidatus Fermentimicrarchaeum</taxon>
    </lineage>
</organism>
<dbReference type="GO" id="GO:0004316">
    <property type="term" value="F:3-oxoacyl-[acyl-carrier-protein] reductase (NADPH) activity"/>
    <property type="evidence" value="ECO:0007669"/>
    <property type="project" value="InterPro"/>
</dbReference>
<dbReference type="FunFam" id="3.40.50.720:FF:000173">
    <property type="entry name" value="3-oxoacyl-[acyl-carrier protein] reductase"/>
    <property type="match status" value="1"/>
</dbReference>
<dbReference type="GO" id="GO:0006633">
    <property type="term" value="P:fatty acid biosynthetic process"/>
    <property type="evidence" value="ECO:0007669"/>
    <property type="project" value="InterPro"/>
</dbReference>
<dbReference type="Gene3D" id="3.40.50.720">
    <property type="entry name" value="NAD(P)-binding Rossmann-like Domain"/>
    <property type="match status" value="1"/>
</dbReference>
<dbReference type="NCBIfam" id="TIGR01830">
    <property type="entry name" value="3oxo_ACP_reduc"/>
    <property type="match status" value="1"/>
</dbReference>
<dbReference type="NCBIfam" id="NF009464">
    <property type="entry name" value="PRK12824.1"/>
    <property type="match status" value="1"/>
</dbReference>
<feature type="active site" description="Proton acceptor" evidence="3">
    <location>
        <position position="154"/>
    </location>
</feature>
<evidence type="ECO:0000256" key="1">
    <source>
        <dbReference type="ARBA" id="ARBA00006484"/>
    </source>
</evidence>
<dbReference type="InterPro" id="IPR011284">
    <property type="entry name" value="3oxo_ACP_reduc"/>
</dbReference>
<reference evidence="7" key="1">
    <citation type="submission" date="2020-07" db="EMBL/GenBank/DDBJ databases">
        <title>Metabolic diversity and evolutionary history of the archaeal phylum ###Micrarchaeota### uncovered from a freshwater lake metagenome.</title>
        <authorList>
            <person name="Kadnikov V.V."/>
            <person name="Savvichev A.S."/>
            <person name="Mardanov A.V."/>
            <person name="Beletsky A.V."/>
            <person name="Chupakov A.V."/>
            <person name="Kokryatskaya N.M."/>
            <person name="Pimenov N.V."/>
            <person name="Ravin N.V."/>
        </authorList>
    </citation>
    <scope>NUCLEOTIDE SEQUENCE [LARGE SCALE GENOMIC DNA]</scope>
</reference>
<dbReference type="InterPro" id="IPR036291">
    <property type="entry name" value="NAD(P)-bd_dom_sf"/>
</dbReference>
<dbReference type="EMBL" id="CP058998">
    <property type="protein sequence ID" value="QLJ52178.1"/>
    <property type="molecule type" value="Genomic_DNA"/>
</dbReference>
<feature type="binding site" evidence="4">
    <location>
        <position position="89"/>
    </location>
    <ligand>
        <name>NADP(+)</name>
        <dbReference type="ChEBI" id="CHEBI:58349"/>
    </ligand>
</feature>
<dbReference type="InterPro" id="IPR050259">
    <property type="entry name" value="SDR"/>
</dbReference>
<dbReference type="NCBIfam" id="NF004198">
    <property type="entry name" value="PRK05653.1-3"/>
    <property type="match status" value="1"/>
</dbReference>
<feature type="domain" description="Ketoreductase" evidence="5">
    <location>
        <begin position="5"/>
        <end position="185"/>
    </location>
</feature>
<keyword evidence="2" id="KW-0560">Oxidoreductase</keyword>
<evidence type="ECO:0000259" key="5">
    <source>
        <dbReference type="SMART" id="SM00822"/>
    </source>
</evidence>
<dbReference type="PANTHER" id="PTHR42879:SF2">
    <property type="entry name" value="3-OXOACYL-[ACYL-CARRIER-PROTEIN] REDUCTASE FABG"/>
    <property type="match status" value="1"/>
</dbReference>
<dbReference type="PRINTS" id="PR00080">
    <property type="entry name" value="SDRFAMILY"/>
</dbReference>
<evidence type="ECO:0000313" key="7">
    <source>
        <dbReference type="Proteomes" id="UP000510821"/>
    </source>
</evidence>
<dbReference type="InterPro" id="IPR002347">
    <property type="entry name" value="SDR_fam"/>
</dbReference>
<feature type="binding site" evidence="4">
    <location>
        <begin position="154"/>
        <end position="158"/>
    </location>
    <ligand>
        <name>NADP(+)</name>
        <dbReference type="ChEBI" id="CHEBI:58349"/>
    </ligand>
</feature>
<feature type="binding site" evidence="4">
    <location>
        <position position="187"/>
    </location>
    <ligand>
        <name>NADP(+)</name>
        <dbReference type="ChEBI" id="CHEBI:58349"/>
    </ligand>
</feature>
<dbReference type="SMART" id="SM00822">
    <property type="entry name" value="PKS_KR"/>
    <property type="match status" value="1"/>
</dbReference>
<dbReference type="PRINTS" id="PR00081">
    <property type="entry name" value="GDHRDH"/>
</dbReference>
<evidence type="ECO:0000313" key="6">
    <source>
        <dbReference type="EMBL" id="QLJ52178.1"/>
    </source>
</evidence>
<dbReference type="NCBIfam" id="NF005559">
    <property type="entry name" value="PRK07231.1"/>
    <property type="match status" value="1"/>
</dbReference>
<dbReference type="KEGG" id="flt:Sv326_0003"/>
<keyword evidence="4" id="KW-0521">NADP</keyword>
<dbReference type="Proteomes" id="UP000510821">
    <property type="component" value="Chromosome"/>
</dbReference>